<keyword evidence="2" id="KW-1185">Reference proteome</keyword>
<evidence type="ECO:0000313" key="1">
    <source>
        <dbReference type="EMBL" id="ALU12346.1"/>
    </source>
</evidence>
<dbReference type="GeneID" id="30679934"/>
<reference evidence="1 2" key="1">
    <citation type="submission" date="2013-11" db="EMBL/GenBank/DDBJ databases">
        <title>Comparative genomics of Ignicoccus.</title>
        <authorList>
            <person name="Podar M."/>
        </authorList>
    </citation>
    <scope>NUCLEOTIDE SEQUENCE [LARGE SCALE GENOMIC DNA]</scope>
    <source>
        <strain evidence="1 2">DSM 13165</strain>
    </source>
</reference>
<dbReference type="Proteomes" id="UP000060778">
    <property type="component" value="Chromosome"/>
</dbReference>
<dbReference type="STRING" id="940295.EYM_02690"/>
<dbReference type="KEGG" id="iis:EYM_02690"/>
<protein>
    <submittedName>
        <fullName evidence="1">Uncharacterized protein</fullName>
    </submittedName>
</protein>
<dbReference type="EMBL" id="CP006867">
    <property type="protein sequence ID" value="ALU12346.1"/>
    <property type="molecule type" value="Genomic_DNA"/>
</dbReference>
<dbReference type="RefSeq" id="WP_075049540.1">
    <property type="nucleotide sequence ID" value="NZ_CP006867.1"/>
</dbReference>
<proteinExistence type="predicted"/>
<dbReference type="AlphaFoldDB" id="A0A0U3DXX1"/>
<evidence type="ECO:0000313" key="2">
    <source>
        <dbReference type="Proteomes" id="UP000060778"/>
    </source>
</evidence>
<organism evidence="1 2">
    <name type="scientific">Ignicoccus islandicus DSM 13165</name>
    <dbReference type="NCBI Taxonomy" id="940295"/>
    <lineage>
        <taxon>Archaea</taxon>
        <taxon>Thermoproteota</taxon>
        <taxon>Thermoprotei</taxon>
        <taxon>Desulfurococcales</taxon>
        <taxon>Desulfurococcaceae</taxon>
        <taxon>Ignicoccus</taxon>
    </lineage>
</organism>
<sequence length="92" mass="10815">MRTLRVIEFKRNGFTFTIAGDVLIVSIRLSFDEIAIYRGPWRDLEPPPDWVREFWEGLKHLELQRYSANRLIKGWDGVSALRTNQAPIQTEL</sequence>
<gene>
    <name evidence="1" type="ORF">EYM_02690</name>
</gene>
<name>A0A0U3DXX1_9CREN</name>
<accession>A0A0U3DXX1</accession>